<organism evidence="2 3">
    <name type="scientific">Bacteroides stercorirosoris</name>
    <dbReference type="NCBI Taxonomy" id="871324"/>
    <lineage>
        <taxon>Bacteria</taxon>
        <taxon>Pseudomonadati</taxon>
        <taxon>Bacteroidota</taxon>
        <taxon>Bacteroidia</taxon>
        <taxon>Bacteroidales</taxon>
        <taxon>Bacteroidaceae</taxon>
        <taxon>Bacteroides</taxon>
    </lineage>
</organism>
<keyword evidence="3" id="KW-1185">Reference proteome</keyword>
<evidence type="ECO:0000313" key="2">
    <source>
        <dbReference type="EMBL" id="SHJ28945.1"/>
    </source>
</evidence>
<evidence type="ECO:0000259" key="1">
    <source>
        <dbReference type="PROSITE" id="PS51934"/>
    </source>
</evidence>
<dbReference type="PANTHER" id="PTHR46137:SF2">
    <property type="entry name" value="OS09G0526800 PROTEIN"/>
    <property type="match status" value="1"/>
</dbReference>
<dbReference type="PROSITE" id="PS51934">
    <property type="entry name" value="LRAT"/>
    <property type="match status" value="1"/>
</dbReference>
<gene>
    <name evidence="2" type="ORF">SAMN05444350_12134</name>
</gene>
<dbReference type="GeneID" id="92715125"/>
<dbReference type="RefSeq" id="WP_025833182.1">
    <property type="nucleotide sequence ID" value="NZ_FQZN01000021.1"/>
</dbReference>
<keyword evidence="2" id="KW-0012">Acyltransferase</keyword>
<reference evidence="3" key="1">
    <citation type="submission" date="2016-11" db="EMBL/GenBank/DDBJ databases">
        <authorList>
            <person name="Varghese N."/>
            <person name="Submissions S."/>
        </authorList>
    </citation>
    <scope>NUCLEOTIDE SEQUENCE [LARGE SCALE GENOMIC DNA]</scope>
    <source>
        <strain evidence="3">DSM 26884</strain>
    </source>
</reference>
<dbReference type="PANTHER" id="PTHR46137">
    <property type="entry name" value="OS05G0310600 PROTEIN"/>
    <property type="match status" value="1"/>
</dbReference>
<evidence type="ECO:0000313" key="3">
    <source>
        <dbReference type="Proteomes" id="UP000184192"/>
    </source>
</evidence>
<protein>
    <submittedName>
        <fullName evidence="2">Lecithin retinol acyltransferase</fullName>
    </submittedName>
</protein>
<dbReference type="InterPro" id="IPR007053">
    <property type="entry name" value="LRAT_dom"/>
</dbReference>
<keyword evidence="2" id="KW-0808">Transferase</keyword>
<dbReference type="Gene3D" id="3.90.1720.10">
    <property type="entry name" value="endopeptidase domain like (from Nostoc punctiforme)"/>
    <property type="match status" value="1"/>
</dbReference>
<name>A0A1M6I3G7_9BACE</name>
<sequence length="279" mass="32110">MYGEYFNSNRRIPEEEYENIEPGTPIVLSNPSWGAFRQFAIFVNTETIVYQKYIKLEDGRDAYQIQVMSLENFTNYGENVLFEYKPSFEYATDTVVDNALSFVDDNIYLGLRSVVGDDFVLECLVGTEEFPYVLHSMNIGYHLSEERRKLVKYQHHAITIEGGWVIHFASTDQSDKPVITLQKNAKLHNPCLVTHDNESLPSRLDARNRAMLGLMGIVQFHNYNLVTNNCEHFANWCKTGKHKSKQVYKAIGSTAWLALSLITKRPNALVAKMIKDYLF</sequence>
<feature type="domain" description="LRAT" evidence="1">
    <location>
        <begin position="145"/>
        <end position="246"/>
    </location>
</feature>
<dbReference type="eggNOG" id="ENOG5030XX5">
    <property type="taxonomic scope" value="Bacteria"/>
</dbReference>
<dbReference type="Proteomes" id="UP000184192">
    <property type="component" value="Unassembled WGS sequence"/>
</dbReference>
<dbReference type="GO" id="GO:0016746">
    <property type="term" value="F:acyltransferase activity"/>
    <property type="evidence" value="ECO:0007669"/>
    <property type="project" value="UniProtKB-KW"/>
</dbReference>
<accession>A0A1M6I3G7</accession>
<dbReference type="Pfam" id="PF04970">
    <property type="entry name" value="LRAT"/>
    <property type="match status" value="1"/>
</dbReference>
<proteinExistence type="predicted"/>
<dbReference type="AlphaFoldDB" id="A0A1M6I3G7"/>
<dbReference type="EMBL" id="FQZN01000021">
    <property type="protein sequence ID" value="SHJ28945.1"/>
    <property type="molecule type" value="Genomic_DNA"/>
</dbReference>